<protein>
    <submittedName>
        <fullName evidence="1">Uncharacterized protein</fullName>
    </submittedName>
</protein>
<comment type="caution">
    <text evidence="1">The sequence shown here is derived from an EMBL/GenBank/DDBJ whole genome shotgun (WGS) entry which is preliminary data.</text>
</comment>
<dbReference type="AlphaFoldDB" id="A0A2T9WUD8"/>
<gene>
    <name evidence="1" type="ORF">DDW05_00925</name>
</gene>
<accession>A0A2T9WUD8</accession>
<dbReference type="EMBL" id="QEFH01000005">
    <property type="protein sequence ID" value="PVU71460.1"/>
    <property type="molecule type" value="Genomic_DNA"/>
</dbReference>
<reference evidence="1 2" key="1">
    <citation type="journal article" date="2015" name="Appl. Environ. Microbiol.">
        <title>Nanoarchaeota, Their Sulfolobales Host, and Nanoarchaeota Virus Distribution across Yellowstone National Park Hot Springs.</title>
        <authorList>
            <person name="Munson-McGee J.H."/>
            <person name="Field E.K."/>
            <person name="Bateson M."/>
            <person name="Rooney C."/>
            <person name="Stepanauskas R."/>
            <person name="Young M.J."/>
        </authorList>
    </citation>
    <scope>NUCLEOTIDE SEQUENCE [LARGE SCALE GENOMIC DNA]</scope>
    <source>
        <strain evidence="1">SCGC AB-777_O03</strain>
    </source>
</reference>
<evidence type="ECO:0000313" key="2">
    <source>
        <dbReference type="Proteomes" id="UP000245908"/>
    </source>
</evidence>
<evidence type="ECO:0000313" key="1">
    <source>
        <dbReference type="EMBL" id="PVU71460.1"/>
    </source>
</evidence>
<name>A0A2T9WUD8_NANST</name>
<organism evidence="1 2">
    <name type="scientific">Nanobsidianus stetteri</name>
    <dbReference type="NCBI Taxonomy" id="1294122"/>
    <lineage>
        <taxon>Archaea</taxon>
        <taxon>Nanobdellota</taxon>
        <taxon>Candidatus Nanoarchaeia</taxon>
        <taxon>Nanoarchaeales</taxon>
        <taxon>Nanopusillaceae</taxon>
        <taxon>Candidatus Nanobsidianus</taxon>
    </lineage>
</organism>
<sequence length="66" mass="7844">MKIIVNIEDKDLIDILKFLESQEEIKIENHSIIINKKDISKARAQMNLIFRLLKIYDNLNRFLSSL</sequence>
<dbReference type="Proteomes" id="UP000245908">
    <property type="component" value="Unassembled WGS sequence"/>
</dbReference>
<proteinExistence type="predicted"/>